<dbReference type="EMBL" id="BMCS01000001">
    <property type="protein sequence ID" value="GGF15849.1"/>
    <property type="molecule type" value="Genomic_DNA"/>
</dbReference>
<dbReference type="PANTHER" id="PTHR44196">
    <property type="entry name" value="DEHYDROGENASE/REDUCTASE SDR FAMILY MEMBER 7B"/>
    <property type="match status" value="1"/>
</dbReference>
<dbReference type="Pfam" id="PF00106">
    <property type="entry name" value="adh_short"/>
    <property type="match status" value="1"/>
</dbReference>
<keyword evidence="5" id="KW-1185">Reference proteome</keyword>
<dbReference type="PANTHER" id="PTHR44196:SF1">
    <property type="entry name" value="DEHYDROGENASE_REDUCTASE SDR FAMILY MEMBER 7B"/>
    <property type="match status" value="1"/>
</dbReference>
<accession>A0ABQ1UCG6</accession>
<keyword evidence="2" id="KW-0560">Oxidoreductase</keyword>
<proteinExistence type="inferred from homology"/>
<dbReference type="Proteomes" id="UP000632454">
    <property type="component" value="Unassembled WGS sequence"/>
</dbReference>
<dbReference type="Gene3D" id="3.40.50.720">
    <property type="entry name" value="NAD(P)-binding Rossmann-like Domain"/>
    <property type="match status" value="1"/>
</dbReference>
<evidence type="ECO:0000256" key="3">
    <source>
        <dbReference type="RuleBase" id="RU000363"/>
    </source>
</evidence>
<dbReference type="SUPFAM" id="SSF51735">
    <property type="entry name" value="NAD(P)-binding Rossmann-fold domains"/>
    <property type="match status" value="1"/>
</dbReference>
<gene>
    <name evidence="4" type="ORF">GCM10007298_09850</name>
</gene>
<protein>
    <submittedName>
        <fullName evidence="4">Short-chain dehydrogenase</fullName>
    </submittedName>
</protein>
<name>A0ABQ1UCG6_9NOCA</name>
<reference evidence="5" key="1">
    <citation type="journal article" date="2019" name="Int. J. Syst. Evol. Microbiol.">
        <title>The Global Catalogue of Microorganisms (GCM) 10K type strain sequencing project: providing services to taxonomists for standard genome sequencing and annotation.</title>
        <authorList>
            <consortium name="The Broad Institute Genomics Platform"/>
            <consortium name="The Broad Institute Genome Sequencing Center for Infectious Disease"/>
            <person name="Wu L."/>
            <person name="Ma J."/>
        </authorList>
    </citation>
    <scope>NUCLEOTIDE SEQUENCE [LARGE SCALE GENOMIC DNA]</scope>
    <source>
        <strain evidence="5">CCM 7855</strain>
    </source>
</reference>
<dbReference type="InterPro" id="IPR002347">
    <property type="entry name" value="SDR_fam"/>
</dbReference>
<dbReference type="InterPro" id="IPR036291">
    <property type="entry name" value="NAD(P)-bd_dom_sf"/>
</dbReference>
<evidence type="ECO:0000256" key="1">
    <source>
        <dbReference type="ARBA" id="ARBA00006484"/>
    </source>
</evidence>
<dbReference type="PRINTS" id="PR00081">
    <property type="entry name" value="GDHRDH"/>
</dbReference>
<evidence type="ECO:0000313" key="4">
    <source>
        <dbReference type="EMBL" id="GGF15849.1"/>
    </source>
</evidence>
<evidence type="ECO:0000313" key="5">
    <source>
        <dbReference type="Proteomes" id="UP000632454"/>
    </source>
</evidence>
<dbReference type="PRINTS" id="PR00080">
    <property type="entry name" value="SDRFAMILY"/>
</dbReference>
<organism evidence="4 5">
    <name type="scientific">Williamsia phyllosphaerae</name>
    <dbReference type="NCBI Taxonomy" id="885042"/>
    <lineage>
        <taxon>Bacteria</taxon>
        <taxon>Bacillati</taxon>
        <taxon>Actinomycetota</taxon>
        <taxon>Actinomycetes</taxon>
        <taxon>Mycobacteriales</taxon>
        <taxon>Nocardiaceae</taxon>
        <taxon>Williamsia</taxon>
    </lineage>
</organism>
<sequence length="273" mass="29369">MQRPRTARDLVDLTRDAEAELTGKLILVTGSSSGIGAEAAEMYAQAGARVILVARRIDELDSVAARIRAAGGVAHTAPADLSDTDDIARLIDHVLSEHGCPDILVNNAGRSIRRDVLDSVDRLHDYQRTMAINYFGPVQLTLGFLPGMRTRGRGQIINVSTWGIPMGAMPKFSAYAGSKAAITVFGRSINAELRGTGIAVSTVYFPLVRTPMISPTDEYTEAPALTATEAARWLIYAAVHREAEVLPRVAKFMRRVGAVSVDAADVLISRNAV</sequence>
<comment type="similarity">
    <text evidence="1 3">Belongs to the short-chain dehydrogenases/reductases (SDR) family.</text>
</comment>
<evidence type="ECO:0000256" key="2">
    <source>
        <dbReference type="ARBA" id="ARBA00023002"/>
    </source>
</evidence>
<comment type="caution">
    <text evidence="4">The sequence shown here is derived from an EMBL/GenBank/DDBJ whole genome shotgun (WGS) entry which is preliminary data.</text>
</comment>